<dbReference type="PANTHER" id="PTHR43591">
    <property type="entry name" value="METHYLTRANSFERASE"/>
    <property type="match status" value="1"/>
</dbReference>
<dbReference type="GO" id="GO:0032259">
    <property type="term" value="P:methylation"/>
    <property type="evidence" value="ECO:0007669"/>
    <property type="project" value="UniProtKB-KW"/>
</dbReference>
<dbReference type="Pfam" id="PF08241">
    <property type="entry name" value="Methyltransf_11"/>
    <property type="match status" value="1"/>
</dbReference>
<dbReference type="PROSITE" id="PS01184">
    <property type="entry name" value="UBIE_2"/>
    <property type="match status" value="1"/>
</dbReference>
<keyword evidence="2 5" id="KW-0808">Transferase</keyword>
<proteinExistence type="predicted"/>
<name>A0A6J4QJJ6_9BURK</name>
<sequence length="234" mass="26448">MMASSLDHVPESRFGKWFLRTQTWRVHVLDRALADLVRLIPNPQPSYDVVVDVGCGSGASLPKLARRFSPQRLVGVDIDRQMLDAAAAEAARAAIPVRLLQSSSSRLALDDGSVDLLFCHQTFHHLVEQEAALAEFLRVLKPGGVLLFAESTRRYIHSWIIRLLFRHPMDVQRSAPEYLQMLRSAGFVVPEAAISYPYLWWSRADLGILERWFGIQPPADREETLLNLVAVKPR</sequence>
<protein>
    <submittedName>
        <fullName evidence="5">FIG025233: SAM-dependent methyltransferases</fullName>
    </submittedName>
</protein>
<accession>A0A6J4QJJ6</accession>
<dbReference type="PANTHER" id="PTHR43591:SF110">
    <property type="entry name" value="RHODANESE DOMAIN-CONTAINING PROTEIN"/>
    <property type="match status" value="1"/>
</dbReference>
<evidence type="ECO:0000256" key="1">
    <source>
        <dbReference type="ARBA" id="ARBA00022603"/>
    </source>
</evidence>
<organism evidence="5">
    <name type="scientific">uncultured Ramlibacter sp</name>
    <dbReference type="NCBI Taxonomy" id="260755"/>
    <lineage>
        <taxon>Bacteria</taxon>
        <taxon>Pseudomonadati</taxon>
        <taxon>Pseudomonadota</taxon>
        <taxon>Betaproteobacteria</taxon>
        <taxon>Burkholderiales</taxon>
        <taxon>Comamonadaceae</taxon>
        <taxon>Ramlibacter</taxon>
        <taxon>environmental samples</taxon>
    </lineage>
</organism>
<dbReference type="CDD" id="cd02440">
    <property type="entry name" value="AdoMet_MTases"/>
    <property type="match status" value="1"/>
</dbReference>
<reference evidence="5" key="1">
    <citation type="submission" date="2020-02" db="EMBL/GenBank/DDBJ databases">
        <authorList>
            <person name="Meier V. D."/>
        </authorList>
    </citation>
    <scope>NUCLEOTIDE SEQUENCE</scope>
    <source>
        <strain evidence="5">AVDCRST_MAG51</strain>
    </source>
</reference>
<dbReference type="InterPro" id="IPR029063">
    <property type="entry name" value="SAM-dependent_MTases_sf"/>
</dbReference>
<feature type="domain" description="Methyltransferase type 11" evidence="4">
    <location>
        <begin position="51"/>
        <end position="148"/>
    </location>
</feature>
<evidence type="ECO:0000313" key="5">
    <source>
        <dbReference type="EMBL" id="CAA9439282.1"/>
    </source>
</evidence>
<dbReference type="AlphaFoldDB" id="A0A6J4QJJ6"/>
<dbReference type="SUPFAM" id="SSF53335">
    <property type="entry name" value="S-adenosyl-L-methionine-dependent methyltransferases"/>
    <property type="match status" value="1"/>
</dbReference>
<dbReference type="InterPro" id="IPR023576">
    <property type="entry name" value="UbiE/COQ5_MeTrFase_CS"/>
</dbReference>
<evidence type="ECO:0000259" key="4">
    <source>
        <dbReference type="Pfam" id="PF08241"/>
    </source>
</evidence>
<keyword evidence="1 5" id="KW-0489">Methyltransferase</keyword>
<dbReference type="EMBL" id="CADCUX010000676">
    <property type="protein sequence ID" value="CAA9439282.1"/>
    <property type="molecule type" value="Genomic_DNA"/>
</dbReference>
<gene>
    <name evidence="5" type="ORF">AVDCRST_MAG51-3144</name>
</gene>
<dbReference type="Gene3D" id="3.40.50.150">
    <property type="entry name" value="Vaccinia Virus protein VP39"/>
    <property type="match status" value="1"/>
</dbReference>
<dbReference type="InterPro" id="IPR013216">
    <property type="entry name" value="Methyltransf_11"/>
</dbReference>
<keyword evidence="3" id="KW-0949">S-adenosyl-L-methionine</keyword>
<evidence type="ECO:0000256" key="2">
    <source>
        <dbReference type="ARBA" id="ARBA00022679"/>
    </source>
</evidence>
<dbReference type="GO" id="GO:0008757">
    <property type="term" value="F:S-adenosylmethionine-dependent methyltransferase activity"/>
    <property type="evidence" value="ECO:0007669"/>
    <property type="project" value="InterPro"/>
</dbReference>
<evidence type="ECO:0000256" key="3">
    <source>
        <dbReference type="ARBA" id="ARBA00022691"/>
    </source>
</evidence>